<dbReference type="PROSITE" id="PS00972">
    <property type="entry name" value="USP_1"/>
    <property type="match status" value="1"/>
</dbReference>
<dbReference type="GO" id="GO:0006508">
    <property type="term" value="P:proteolysis"/>
    <property type="evidence" value="ECO:0007669"/>
    <property type="project" value="UniProtKB-KW"/>
</dbReference>
<dbReference type="AlphaFoldDB" id="A0A2G2XX14"/>
<dbReference type="SUPFAM" id="SSF54001">
    <property type="entry name" value="Cysteine proteinases"/>
    <property type="match status" value="1"/>
</dbReference>
<evidence type="ECO:0000256" key="4">
    <source>
        <dbReference type="ARBA" id="ARBA00022786"/>
    </source>
</evidence>
<evidence type="ECO:0000256" key="5">
    <source>
        <dbReference type="ARBA" id="ARBA00022801"/>
    </source>
</evidence>
<dbReference type="InterPro" id="IPR028889">
    <property type="entry name" value="USP"/>
</dbReference>
<comment type="function">
    <text evidence="7 8">Recognizes and hydrolyzes the peptide bond at the C-terminal Gly of ubiquitin. Involved in the processing of poly-ubiquitin precursors as well as that of ubiquitinated proteins.</text>
</comment>
<evidence type="ECO:0000313" key="12">
    <source>
        <dbReference type="Proteomes" id="UP000222542"/>
    </source>
</evidence>
<keyword evidence="12" id="KW-1185">Reference proteome</keyword>
<gene>
    <name evidence="11" type="ORF">T459_34165</name>
</gene>
<dbReference type="InterPro" id="IPR018200">
    <property type="entry name" value="USP_CS"/>
</dbReference>
<dbReference type="PANTHER" id="PTHR24006">
    <property type="entry name" value="UBIQUITIN CARBOXYL-TERMINAL HYDROLASE"/>
    <property type="match status" value="1"/>
</dbReference>
<keyword evidence="5 8" id="KW-0378">Hydrolase</keyword>
<organism evidence="11 12">
    <name type="scientific">Capsicum annuum</name>
    <name type="common">Capsicum pepper</name>
    <dbReference type="NCBI Taxonomy" id="4072"/>
    <lineage>
        <taxon>Eukaryota</taxon>
        <taxon>Viridiplantae</taxon>
        <taxon>Streptophyta</taxon>
        <taxon>Embryophyta</taxon>
        <taxon>Tracheophyta</taxon>
        <taxon>Spermatophyta</taxon>
        <taxon>Magnoliopsida</taxon>
        <taxon>eudicotyledons</taxon>
        <taxon>Gunneridae</taxon>
        <taxon>Pentapetalae</taxon>
        <taxon>asterids</taxon>
        <taxon>lamiids</taxon>
        <taxon>Solanales</taxon>
        <taxon>Solanaceae</taxon>
        <taxon>Solanoideae</taxon>
        <taxon>Capsiceae</taxon>
        <taxon>Capsicum</taxon>
    </lineage>
</organism>
<dbReference type="GO" id="GO:0016579">
    <property type="term" value="P:protein deubiquitination"/>
    <property type="evidence" value="ECO:0007669"/>
    <property type="project" value="InterPro"/>
</dbReference>
<dbReference type="FunFam" id="3.90.70.10:FF:000116">
    <property type="entry name" value="Ubiquitin carboxyl-terminal hydrolase 20"/>
    <property type="match status" value="1"/>
</dbReference>
<keyword evidence="4 8" id="KW-0833">Ubl conjugation pathway</keyword>
<dbReference type="GO" id="GO:0005829">
    <property type="term" value="C:cytosol"/>
    <property type="evidence" value="ECO:0000318"/>
    <property type="project" value="GO_Central"/>
</dbReference>
<dbReference type="EC" id="3.4.19.12" evidence="8"/>
<dbReference type="GO" id="GO:0005634">
    <property type="term" value="C:nucleus"/>
    <property type="evidence" value="ECO:0000318"/>
    <property type="project" value="GO_Central"/>
</dbReference>
<dbReference type="Pfam" id="PF00443">
    <property type="entry name" value="UCH"/>
    <property type="match status" value="1"/>
</dbReference>
<evidence type="ECO:0000256" key="3">
    <source>
        <dbReference type="ARBA" id="ARBA00022670"/>
    </source>
</evidence>
<dbReference type="PROSITE" id="PS50235">
    <property type="entry name" value="USP_3"/>
    <property type="match status" value="1"/>
</dbReference>
<dbReference type="EMBL" id="AYRZ02000104">
    <property type="protein sequence ID" value="PHT61979.1"/>
    <property type="molecule type" value="Genomic_DNA"/>
</dbReference>
<name>A0A2G2XX14_CAPAN</name>
<comment type="similarity">
    <text evidence="2 8">Belongs to the peptidase C19 family.</text>
</comment>
<evidence type="ECO:0000256" key="2">
    <source>
        <dbReference type="ARBA" id="ARBA00009085"/>
    </source>
</evidence>
<dbReference type="Proteomes" id="UP000222542">
    <property type="component" value="Unassembled WGS sequence"/>
</dbReference>
<keyword evidence="6 8" id="KW-0788">Thiol protease</keyword>
<feature type="compositionally biased region" description="Basic and acidic residues" evidence="9">
    <location>
        <begin position="1"/>
        <end position="14"/>
    </location>
</feature>
<protein>
    <recommendedName>
        <fullName evidence="8">Ubiquitin carboxyl-terminal hydrolase</fullName>
        <ecNumber evidence="8">3.4.19.12</ecNumber>
    </recommendedName>
</protein>
<keyword evidence="3 8" id="KW-0645">Protease</keyword>
<dbReference type="Gene3D" id="3.90.70.10">
    <property type="entry name" value="Cysteine proteinases"/>
    <property type="match status" value="1"/>
</dbReference>
<comment type="caution">
    <text evidence="11">The sequence shown here is derived from an EMBL/GenBank/DDBJ whole genome shotgun (WGS) entry which is preliminary data.</text>
</comment>
<dbReference type="Gramene" id="PHT61979">
    <property type="protein sequence ID" value="PHT61979"/>
    <property type="gene ID" value="T459_34165"/>
</dbReference>
<reference evidence="11 12" key="1">
    <citation type="journal article" date="2014" name="Nat. Genet.">
        <title>Genome sequence of the hot pepper provides insights into the evolution of pungency in Capsicum species.</title>
        <authorList>
            <person name="Kim S."/>
            <person name="Park M."/>
            <person name="Yeom S.I."/>
            <person name="Kim Y.M."/>
            <person name="Lee J.M."/>
            <person name="Lee H.A."/>
            <person name="Seo E."/>
            <person name="Choi J."/>
            <person name="Cheong K."/>
            <person name="Kim K.T."/>
            <person name="Jung K."/>
            <person name="Lee G.W."/>
            <person name="Oh S.K."/>
            <person name="Bae C."/>
            <person name="Kim S.B."/>
            <person name="Lee H.Y."/>
            <person name="Kim S.Y."/>
            <person name="Kim M.S."/>
            <person name="Kang B.C."/>
            <person name="Jo Y.D."/>
            <person name="Yang H.B."/>
            <person name="Jeong H.J."/>
            <person name="Kang W.H."/>
            <person name="Kwon J.K."/>
            <person name="Shin C."/>
            <person name="Lim J.Y."/>
            <person name="Park J.H."/>
            <person name="Huh J.H."/>
            <person name="Kim J.S."/>
            <person name="Kim B.D."/>
            <person name="Cohen O."/>
            <person name="Paran I."/>
            <person name="Suh M.C."/>
            <person name="Lee S.B."/>
            <person name="Kim Y.K."/>
            <person name="Shin Y."/>
            <person name="Noh S.J."/>
            <person name="Park J."/>
            <person name="Seo Y.S."/>
            <person name="Kwon S.Y."/>
            <person name="Kim H.A."/>
            <person name="Park J.M."/>
            <person name="Kim H.J."/>
            <person name="Choi S.B."/>
            <person name="Bosland P.W."/>
            <person name="Reeves G."/>
            <person name="Jo S.H."/>
            <person name="Lee B.W."/>
            <person name="Cho H.T."/>
            <person name="Choi H.S."/>
            <person name="Lee M.S."/>
            <person name="Yu Y."/>
            <person name="Do Choi Y."/>
            <person name="Park B.S."/>
            <person name="van Deynze A."/>
            <person name="Ashrafi H."/>
            <person name="Hill T."/>
            <person name="Kim W.T."/>
            <person name="Pai H.S."/>
            <person name="Ahn H.K."/>
            <person name="Yeam I."/>
            <person name="Giovannoni J.J."/>
            <person name="Rose J.K."/>
            <person name="Sorensen I."/>
            <person name="Lee S.J."/>
            <person name="Kim R.W."/>
            <person name="Choi I.Y."/>
            <person name="Choi B.S."/>
            <person name="Lim J.S."/>
            <person name="Lee Y.H."/>
            <person name="Choi D."/>
        </authorList>
    </citation>
    <scope>NUCLEOTIDE SEQUENCE [LARGE SCALE GENOMIC DNA]</scope>
    <source>
        <strain evidence="12">cv. CM334</strain>
    </source>
</reference>
<feature type="compositionally biased region" description="Low complexity" evidence="9">
    <location>
        <begin position="15"/>
        <end position="25"/>
    </location>
</feature>
<dbReference type="InterPro" id="IPR001394">
    <property type="entry name" value="Peptidase_C19_UCH"/>
</dbReference>
<dbReference type="PROSITE" id="PS00973">
    <property type="entry name" value="USP_2"/>
    <property type="match status" value="1"/>
</dbReference>
<evidence type="ECO:0000256" key="1">
    <source>
        <dbReference type="ARBA" id="ARBA00000707"/>
    </source>
</evidence>
<evidence type="ECO:0000313" key="11">
    <source>
        <dbReference type="EMBL" id="PHT61979.1"/>
    </source>
</evidence>
<evidence type="ECO:0000256" key="6">
    <source>
        <dbReference type="ARBA" id="ARBA00022807"/>
    </source>
</evidence>
<accession>A0A2G2XX14</accession>
<proteinExistence type="inferred from homology"/>
<reference evidence="11 12" key="2">
    <citation type="journal article" date="2017" name="Genome Biol.">
        <title>New reference genome sequences of hot pepper reveal the massive evolution of plant disease-resistance genes by retroduplication.</title>
        <authorList>
            <person name="Kim S."/>
            <person name="Park J."/>
            <person name="Yeom S.I."/>
            <person name="Kim Y.M."/>
            <person name="Seo E."/>
            <person name="Kim K.T."/>
            <person name="Kim M.S."/>
            <person name="Lee J.M."/>
            <person name="Cheong K."/>
            <person name="Shin H.S."/>
            <person name="Kim S.B."/>
            <person name="Han K."/>
            <person name="Lee J."/>
            <person name="Park M."/>
            <person name="Lee H.A."/>
            <person name="Lee H.Y."/>
            <person name="Lee Y."/>
            <person name="Oh S."/>
            <person name="Lee J.H."/>
            <person name="Choi E."/>
            <person name="Choi E."/>
            <person name="Lee S.E."/>
            <person name="Jeon J."/>
            <person name="Kim H."/>
            <person name="Choi G."/>
            <person name="Song H."/>
            <person name="Lee J."/>
            <person name="Lee S.C."/>
            <person name="Kwon J.K."/>
            <person name="Lee H.Y."/>
            <person name="Koo N."/>
            <person name="Hong Y."/>
            <person name="Kim R.W."/>
            <person name="Kang W.H."/>
            <person name="Huh J.H."/>
            <person name="Kang B.C."/>
            <person name="Yang T.J."/>
            <person name="Lee Y.H."/>
            <person name="Bennetzen J.L."/>
            <person name="Choi D."/>
        </authorList>
    </citation>
    <scope>NUCLEOTIDE SEQUENCE [LARGE SCALE GENOMIC DNA]</scope>
    <source>
        <strain evidence="12">cv. CM334</strain>
    </source>
</reference>
<evidence type="ECO:0000256" key="7">
    <source>
        <dbReference type="ARBA" id="ARBA00037450"/>
    </source>
</evidence>
<dbReference type="GO" id="GO:0004843">
    <property type="term" value="F:cysteine-type deubiquitinase activity"/>
    <property type="evidence" value="ECO:0000318"/>
    <property type="project" value="GO_Central"/>
</dbReference>
<sequence>MMLFLNKEDSKSVESSDSDPWIDSSSSDKDDDSNTVDSKWFADDGPIDAKPKYDFEVTLITQLKYDFEVKPISESKYNFEVNPIKSIEPKFVFEVKPISSIEPRYDFEVKLINSIEPKFDFELKPITSVGPKCDLEAKPIELVGPKSDFKAKPIKTIEPKCDFGRESEENKPLMTSNALKTYKGAGLVNLGNTCFLNAVLQCFMHAVPLFHLLLHNAHVVPCDLVAGFCLICVFKELLGHSLVYGAYEGLCVSPWIFFVVLNVVKISDFSSGFHKYQQEDAHEFLQCFLNRLESRCSDIVQQVFGGRLVSKLRCCNCGHYSNTYEPLIDVSLEIKDADSLHSALESFTRVEKLDDPEIKYTCERCKVQVSIEKQLMLYDAPSVAIFHLKRFQNDGSVVGKIDKHVSFPVELDLLPYTDNNQTNNEQMKYGLYAVIVHAGATSSSGHYYCFICAEPNEWYKFDDSMITRVHEDVVLAEEAYIMFYAKRDTLWFSDFVALELHSFPQTVSESNAAAVDTSSSAPRPTGAINSSYFHELMKIVDNELKKTAQTSTPGPASAVNSSIENNASQDVGVIERMAPSRPQSTLDQVSSENQWQMDPEQDTGIMLACSMIKKRVPGPRGEELMAALRRLGSCGSSLNEKRRKMEV</sequence>
<evidence type="ECO:0000256" key="9">
    <source>
        <dbReference type="SAM" id="MobiDB-lite"/>
    </source>
</evidence>
<dbReference type="InterPro" id="IPR050164">
    <property type="entry name" value="Peptidase_C19"/>
</dbReference>
<dbReference type="InterPro" id="IPR038765">
    <property type="entry name" value="Papain-like_cys_pep_sf"/>
</dbReference>
<comment type="catalytic activity">
    <reaction evidence="1 8">
        <text>Thiol-dependent hydrolysis of ester, thioester, amide, peptide and isopeptide bonds formed by the C-terminal Gly of ubiquitin (a 76-residue protein attached to proteins as an intracellular targeting signal).</text>
        <dbReference type="EC" id="3.4.19.12"/>
    </reaction>
</comment>
<dbReference type="STRING" id="4072.A0A2G2XX14"/>
<feature type="region of interest" description="Disordered" evidence="9">
    <location>
        <begin position="1"/>
        <end position="44"/>
    </location>
</feature>
<dbReference type="GO" id="GO:0031647">
    <property type="term" value="P:regulation of protein stability"/>
    <property type="evidence" value="ECO:0000318"/>
    <property type="project" value="GO_Central"/>
</dbReference>
<dbReference type="PANTHER" id="PTHR24006:SF747">
    <property type="entry name" value="UBIQUITIN CARBOXYL-TERMINAL HYDROLASE 20"/>
    <property type="match status" value="1"/>
</dbReference>
<evidence type="ECO:0000259" key="10">
    <source>
        <dbReference type="PROSITE" id="PS50235"/>
    </source>
</evidence>
<evidence type="ECO:0000256" key="8">
    <source>
        <dbReference type="RuleBase" id="RU366025"/>
    </source>
</evidence>
<feature type="domain" description="USP" evidence="10">
    <location>
        <begin position="185"/>
        <end position="487"/>
    </location>
</feature>